<name>A0A5C4U660_9CORY</name>
<reference evidence="2 3" key="1">
    <citation type="submission" date="2019-06" db="EMBL/GenBank/DDBJ databases">
        <authorList>
            <person name="Li J."/>
        </authorList>
    </citation>
    <scope>NUCLEOTIDE SEQUENCE [LARGE SCALE GENOMIC DNA]</scope>
    <source>
        <strain evidence="2 3">LMG 28165</strain>
    </source>
</reference>
<feature type="transmembrane region" description="Helical" evidence="1">
    <location>
        <begin position="84"/>
        <end position="108"/>
    </location>
</feature>
<dbReference type="OrthoDB" id="4411213at2"/>
<protein>
    <recommendedName>
        <fullName evidence="4">DUF2231 domain-containing protein</fullName>
    </recommendedName>
</protein>
<evidence type="ECO:0000256" key="1">
    <source>
        <dbReference type="SAM" id="Phobius"/>
    </source>
</evidence>
<feature type="transmembrane region" description="Helical" evidence="1">
    <location>
        <begin position="13"/>
        <end position="35"/>
    </location>
</feature>
<keyword evidence="3" id="KW-1185">Reference proteome</keyword>
<feature type="transmembrane region" description="Helical" evidence="1">
    <location>
        <begin position="42"/>
        <end position="64"/>
    </location>
</feature>
<feature type="transmembrane region" description="Helical" evidence="1">
    <location>
        <begin position="120"/>
        <end position="140"/>
    </location>
</feature>
<dbReference type="Proteomes" id="UP000312032">
    <property type="component" value="Unassembled WGS sequence"/>
</dbReference>
<keyword evidence="1" id="KW-1133">Transmembrane helix</keyword>
<evidence type="ECO:0000313" key="2">
    <source>
        <dbReference type="EMBL" id="TNL98724.1"/>
    </source>
</evidence>
<evidence type="ECO:0008006" key="4">
    <source>
        <dbReference type="Google" id="ProtNLM"/>
    </source>
</evidence>
<organism evidence="2 3">
    <name type="scientific">Corynebacterium tapiri</name>
    <dbReference type="NCBI Taxonomy" id="1448266"/>
    <lineage>
        <taxon>Bacteria</taxon>
        <taxon>Bacillati</taxon>
        <taxon>Actinomycetota</taxon>
        <taxon>Actinomycetes</taxon>
        <taxon>Mycobacteriales</taxon>
        <taxon>Corynebacteriaceae</taxon>
        <taxon>Corynebacterium</taxon>
    </lineage>
</organism>
<dbReference type="EMBL" id="VDHJ01000004">
    <property type="protein sequence ID" value="TNL98724.1"/>
    <property type="molecule type" value="Genomic_DNA"/>
</dbReference>
<keyword evidence="1" id="KW-0472">Membrane</keyword>
<comment type="caution">
    <text evidence="2">The sequence shown here is derived from an EMBL/GenBank/DDBJ whole genome shotgun (WGS) entry which is preliminary data.</text>
</comment>
<sequence>MFTNIAGLPAHPLLVHAAVTLVPIAALLCIVWALIPATHRALRYLAPVVSIISVPAILLARSSGEAMLALKGLSEANMGPVSTHALYANGATASTIALAVLAAAFYYATTTNKARTFAMIVQVLTVVAALATLVFVVLTGHEGARLVWTS</sequence>
<evidence type="ECO:0000313" key="3">
    <source>
        <dbReference type="Proteomes" id="UP000312032"/>
    </source>
</evidence>
<keyword evidence="1" id="KW-0812">Transmembrane</keyword>
<gene>
    <name evidence="2" type="ORF">FHE74_03630</name>
</gene>
<accession>A0A5C4U660</accession>
<proteinExistence type="predicted"/>
<dbReference type="AlphaFoldDB" id="A0A5C4U660"/>
<dbReference type="RefSeq" id="WP_139465152.1">
    <property type="nucleotide sequence ID" value="NZ_VDHJ01000004.1"/>
</dbReference>